<feature type="chain" id="PRO_5004724974" evidence="2">
    <location>
        <begin position="23"/>
        <end position="266"/>
    </location>
</feature>
<dbReference type="AlphaFoldDB" id="V4PH68"/>
<name>V4PH68_9CAUL</name>
<dbReference type="STRING" id="1121022.GCA_000376105_02810"/>
<comment type="caution">
    <text evidence="3">The sequence shown here is derived from an EMBL/GenBank/DDBJ whole genome shotgun (WGS) entry which is preliminary data.</text>
</comment>
<reference evidence="3 4" key="1">
    <citation type="journal article" date="2014" name="Nature">
        <title>Sequential evolution of bacterial morphology by co-option of a developmental regulator.</title>
        <authorList>
            <person name="Jiang C."/>
            <person name="Brown P.J."/>
            <person name="Ducret A."/>
            <person name="Brun Y.V."/>
        </authorList>
    </citation>
    <scope>NUCLEOTIDE SEQUENCE [LARGE SCALE GENOMIC DNA]</scope>
    <source>
        <strain evidence="3 4">DSM 16100</strain>
    </source>
</reference>
<dbReference type="PATRIC" id="fig|1121022.4.peg.3716"/>
<dbReference type="OrthoDB" id="7172549at2"/>
<feature type="compositionally biased region" description="Basic residues" evidence="1">
    <location>
        <begin position="39"/>
        <end position="50"/>
    </location>
</feature>
<dbReference type="Proteomes" id="UP000017837">
    <property type="component" value="Unassembled WGS sequence"/>
</dbReference>
<gene>
    <name evidence="3" type="ORF">ABENE_18175</name>
</gene>
<dbReference type="EMBL" id="AWGB01000053">
    <property type="protein sequence ID" value="ESQ86539.1"/>
    <property type="molecule type" value="Genomic_DNA"/>
</dbReference>
<evidence type="ECO:0000256" key="1">
    <source>
        <dbReference type="SAM" id="MobiDB-lite"/>
    </source>
</evidence>
<dbReference type="RefSeq" id="WP_018082480.1">
    <property type="nucleotide sequence ID" value="NZ_AQWM01000014.1"/>
</dbReference>
<feature type="region of interest" description="Disordered" evidence="1">
    <location>
        <begin position="117"/>
        <end position="139"/>
    </location>
</feature>
<evidence type="ECO:0000313" key="3">
    <source>
        <dbReference type="EMBL" id="ESQ86539.1"/>
    </source>
</evidence>
<proteinExistence type="predicted"/>
<evidence type="ECO:0000313" key="4">
    <source>
        <dbReference type="Proteomes" id="UP000017837"/>
    </source>
</evidence>
<keyword evidence="2" id="KW-0732">Signal</keyword>
<accession>V4PH68</accession>
<feature type="signal peptide" evidence="2">
    <location>
        <begin position="1"/>
        <end position="22"/>
    </location>
</feature>
<evidence type="ECO:0000256" key="2">
    <source>
        <dbReference type="SAM" id="SignalP"/>
    </source>
</evidence>
<organism evidence="3 4">
    <name type="scientific">Asticcacaulis benevestitus DSM 16100 = ATCC BAA-896</name>
    <dbReference type="NCBI Taxonomy" id="1121022"/>
    <lineage>
        <taxon>Bacteria</taxon>
        <taxon>Pseudomonadati</taxon>
        <taxon>Pseudomonadota</taxon>
        <taxon>Alphaproteobacteria</taxon>
        <taxon>Caulobacterales</taxon>
        <taxon>Caulobacteraceae</taxon>
        <taxon>Asticcacaulis</taxon>
    </lineage>
</organism>
<keyword evidence="4" id="KW-1185">Reference proteome</keyword>
<sequence>MKRLIPLSLSFLALTMGGIVHAEGTPHGDPTAEDAPKPVVKKRPKPKPKPKPAPVASTPAAPIAYSAYAASPDIAKALTPGKTPSMAPGVAHEPAPLPALPPPVAIIPAPLAVQPITAPPPQAPLSTPQPSQNSSWQSAQISLKCETQLTEGKRFLSQGTFFIDLFPSAVFPDEQADFKFLFVDPAHPSLIRESICLDTMCSANVTGTAYYLVNRVTKRGSALRITLDRSNGAFYAEETDSKRIGKDAHRGEKGYCKPQKLPNALF</sequence>
<feature type="region of interest" description="Disordered" evidence="1">
    <location>
        <begin position="23"/>
        <end position="57"/>
    </location>
</feature>
<protein>
    <submittedName>
        <fullName evidence="3">Uncharacterized protein</fullName>
    </submittedName>
</protein>